<evidence type="ECO:0000313" key="2">
    <source>
        <dbReference type="EMBL" id="EOB06133.1"/>
    </source>
</evidence>
<protein>
    <submittedName>
        <fullName evidence="2">Uncharacterized protein</fullName>
    </submittedName>
</protein>
<dbReference type="AlphaFoldDB" id="R0M0A2"/>
<sequence length="336" mass="37745">MHLLQLLMSLQALKTVKDAYSTSLISISFTTIEVARDGNLKKQKQKHPLRFMDSTHNTFSVRKYYLCEDSLKQVQIWVYCTAAVEVCFLLSQYTDPQKYRAEISRRKPFRLLSGSSTAGGRKATGEAVVEAIRHYQGKCSVQIISLEAIPHTVRLLAIEFSEGKRLSLLQTKEPLGKTTAVLVLCEMIKMSLITTKVFWFYICERNGTLERYLLLSPLAETDGIIGKTVEKTPINSQDFTLYALMKIHTETVGSATPTVGYSTCSDWITARILYRLLASLNQPKYKRAFKTPTHTPYLYVGTAHKDDLCSVPPPPDWGSERPKDATDSADASALNT</sequence>
<gene>
    <name evidence="2" type="ORF">Anapl_17590</name>
</gene>
<name>R0M0A2_ANAPL</name>
<evidence type="ECO:0000256" key="1">
    <source>
        <dbReference type="SAM" id="MobiDB-lite"/>
    </source>
</evidence>
<evidence type="ECO:0000313" key="3">
    <source>
        <dbReference type="Proteomes" id="UP000296049"/>
    </source>
</evidence>
<reference evidence="3" key="1">
    <citation type="journal article" date="2013" name="Nat. Genet.">
        <title>The duck genome and transcriptome provide insight into an avian influenza virus reservoir species.</title>
        <authorList>
            <person name="Huang Y."/>
            <person name="Li Y."/>
            <person name="Burt D.W."/>
            <person name="Chen H."/>
            <person name="Zhang Y."/>
            <person name="Qian W."/>
            <person name="Kim H."/>
            <person name="Gan S."/>
            <person name="Zhao Y."/>
            <person name="Li J."/>
            <person name="Yi K."/>
            <person name="Feng H."/>
            <person name="Zhu P."/>
            <person name="Li B."/>
            <person name="Liu Q."/>
            <person name="Fairley S."/>
            <person name="Magor K.E."/>
            <person name="Du Z."/>
            <person name="Hu X."/>
            <person name="Goodman L."/>
            <person name="Tafer H."/>
            <person name="Vignal A."/>
            <person name="Lee T."/>
            <person name="Kim K.W."/>
            <person name="Sheng Z."/>
            <person name="An Y."/>
            <person name="Searle S."/>
            <person name="Herrero J."/>
            <person name="Groenen M.A."/>
            <person name="Crooijmans R.P."/>
            <person name="Faraut T."/>
            <person name="Cai Q."/>
            <person name="Webster R.G."/>
            <person name="Aldridge J.R."/>
            <person name="Warren W.C."/>
            <person name="Bartschat S."/>
            <person name="Kehr S."/>
            <person name="Marz M."/>
            <person name="Stadler P.F."/>
            <person name="Smith J."/>
            <person name="Kraus R.H."/>
            <person name="Zhao Y."/>
            <person name="Ren L."/>
            <person name="Fei J."/>
            <person name="Morisson M."/>
            <person name="Kaiser P."/>
            <person name="Griffin D.K."/>
            <person name="Rao M."/>
            <person name="Pitel F."/>
            <person name="Wang J."/>
            <person name="Li N."/>
        </authorList>
    </citation>
    <scope>NUCLEOTIDE SEQUENCE [LARGE SCALE GENOMIC DNA]</scope>
</reference>
<proteinExistence type="predicted"/>
<keyword evidence="3" id="KW-1185">Reference proteome</keyword>
<dbReference type="EMBL" id="KB742635">
    <property type="protein sequence ID" value="EOB06133.1"/>
    <property type="molecule type" value="Genomic_DNA"/>
</dbReference>
<accession>R0M0A2</accession>
<dbReference type="Proteomes" id="UP000296049">
    <property type="component" value="Unassembled WGS sequence"/>
</dbReference>
<feature type="region of interest" description="Disordered" evidence="1">
    <location>
        <begin position="310"/>
        <end position="336"/>
    </location>
</feature>
<organism evidence="2 3">
    <name type="scientific">Anas platyrhynchos</name>
    <name type="common">Mallard</name>
    <name type="synonym">Anas boschas</name>
    <dbReference type="NCBI Taxonomy" id="8839"/>
    <lineage>
        <taxon>Eukaryota</taxon>
        <taxon>Metazoa</taxon>
        <taxon>Chordata</taxon>
        <taxon>Craniata</taxon>
        <taxon>Vertebrata</taxon>
        <taxon>Euteleostomi</taxon>
        <taxon>Archelosauria</taxon>
        <taxon>Archosauria</taxon>
        <taxon>Dinosauria</taxon>
        <taxon>Saurischia</taxon>
        <taxon>Theropoda</taxon>
        <taxon>Coelurosauria</taxon>
        <taxon>Aves</taxon>
        <taxon>Neognathae</taxon>
        <taxon>Galloanserae</taxon>
        <taxon>Anseriformes</taxon>
        <taxon>Anatidae</taxon>
        <taxon>Anatinae</taxon>
        <taxon>Anas</taxon>
    </lineage>
</organism>